<protein>
    <submittedName>
        <fullName evidence="1">Uncharacterized protein</fullName>
    </submittedName>
</protein>
<name>A0A0G0LZV5_9BACT</name>
<proteinExistence type="predicted"/>
<gene>
    <name evidence="1" type="ORF">US86_C0002G0041</name>
</gene>
<evidence type="ECO:0000313" key="1">
    <source>
        <dbReference type="EMBL" id="KKQ66924.1"/>
    </source>
</evidence>
<dbReference type="AlphaFoldDB" id="A0A0G0LZV5"/>
<organism evidence="1 2">
    <name type="scientific">Candidatus Daviesbacteria bacterium GW2011_GWA2_38_24</name>
    <dbReference type="NCBI Taxonomy" id="1618422"/>
    <lineage>
        <taxon>Bacteria</taxon>
        <taxon>Candidatus Daviesiibacteriota</taxon>
    </lineage>
</organism>
<dbReference type="EMBL" id="LBUP01000002">
    <property type="protein sequence ID" value="KKQ66924.1"/>
    <property type="molecule type" value="Genomic_DNA"/>
</dbReference>
<evidence type="ECO:0000313" key="2">
    <source>
        <dbReference type="Proteomes" id="UP000034235"/>
    </source>
</evidence>
<reference evidence="1 2" key="1">
    <citation type="journal article" date="2015" name="Nature">
        <title>rRNA introns, odd ribosomes, and small enigmatic genomes across a large radiation of phyla.</title>
        <authorList>
            <person name="Brown C.T."/>
            <person name="Hug L.A."/>
            <person name="Thomas B.C."/>
            <person name="Sharon I."/>
            <person name="Castelle C.J."/>
            <person name="Singh A."/>
            <person name="Wilkins M.J."/>
            <person name="Williams K.H."/>
            <person name="Banfield J.F."/>
        </authorList>
    </citation>
    <scope>NUCLEOTIDE SEQUENCE [LARGE SCALE GENOMIC DNA]</scope>
</reference>
<dbReference type="Proteomes" id="UP000034235">
    <property type="component" value="Unassembled WGS sequence"/>
</dbReference>
<comment type="caution">
    <text evidence="1">The sequence shown here is derived from an EMBL/GenBank/DDBJ whole genome shotgun (WGS) entry which is preliminary data.</text>
</comment>
<sequence length="62" mass="6983">MEKDRPGIIRRERSLRYRLGEPGIVQIQGNVVIQTPSGHVIGYRKDEIPAAIAEALKRMQNG</sequence>
<accession>A0A0G0LZV5</accession>